<dbReference type="PATRIC" id="fig|264459.3.peg.816"/>
<evidence type="ECO:0008006" key="3">
    <source>
        <dbReference type="Google" id="ProtNLM"/>
    </source>
</evidence>
<gene>
    <name evidence="1" type="ORF">ALO94_200892</name>
</gene>
<dbReference type="Gene3D" id="3.90.1150.10">
    <property type="entry name" value="Aspartate Aminotransferase, domain 1"/>
    <property type="match status" value="1"/>
</dbReference>
<dbReference type="SUPFAM" id="SSF53383">
    <property type="entry name" value="PLP-dependent transferases"/>
    <property type="match status" value="1"/>
</dbReference>
<dbReference type="InterPro" id="IPR015424">
    <property type="entry name" value="PyrdxlP-dep_Trfase"/>
</dbReference>
<evidence type="ECO:0000313" key="1">
    <source>
        <dbReference type="EMBL" id="KPY64445.1"/>
    </source>
</evidence>
<protein>
    <recommendedName>
        <fullName evidence="3">Threonine aldolase</fullName>
    </recommendedName>
</protein>
<sequence>MLADLVKDIAGVELMFPVQANGVFLQMSEPAIAALTARGWRFYTYIGNGGARFMCSWDTEEDRVRELAADIRLVMQG</sequence>
<dbReference type="EMBL" id="LJRI01001338">
    <property type="protein sequence ID" value="KPY64445.1"/>
    <property type="molecule type" value="Genomic_DNA"/>
</dbReference>
<proteinExistence type="predicted"/>
<name>A0A0Q0CVL9_PSESX</name>
<comment type="caution">
    <text evidence="1">The sequence shown here is derived from an EMBL/GenBank/DDBJ whole genome shotgun (WGS) entry which is preliminary data.</text>
</comment>
<dbReference type="InterPro" id="IPR015422">
    <property type="entry name" value="PyrdxlP-dep_Trfase_small"/>
</dbReference>
<dbReference type="Proteomes" id="UP000050384">
    <property type="component" value="Unassembled WGS sequence"/>
</dbReference>
<dbReference type="AlphaFoldDB" id="A0A0Q0CVL9"/>
<accession>A0A0Q0CVL9</accession>
<evidence type="ECO:0000313" key="2">
    <source>
        <dbReference type="Proteomes" id="UP000050384"/>
    </source>
</evidence>
<organism evidence="1 2">
    <name type="scientific">Pseudomonas syringae pv. spinaceae</name>
    <dbReference type="NCBI Taxonomy" id="264459"/>
    <lineage>
        <taxon>Bacteria</taxon>
        <taxon>Pseudomonadati</taxon>
        <taxon>Pseudomonadota</taxon>
        <taxon>Gammaproteobacteria</taxon>
        <taxon>Pseudomonadales</taxon>
        <taxon>Pseudomonadaceae</taxon>
        <taxon>Pseudomonas</taxon>
        <taxon>Pseudomonas syringae</taxon>
    </lineage>
</organism>
<reference evidence="1 2" key="1">
    <citation type="submission" date="2015-09" db="EMBL/GenBank/DDBJ databases">
        <title>Genome announcement of multiple Pseudomonas syringae strains.</title>
        <authorList>
            <person name="Thakur S."/>
            <person name="Wang P.W."/>
            <person name="Gong Y."/>
            <person name="Weir B.S."/>
            <person name="Guttman D.S."/>
        </authorList>
    </citation>
    <scope>NUCLEOTIDE SEQUENCE [LARGE SCALE GENOMIC DNA]</scope>
    <source>
        <strain evidence="1 2">ICMP16929</strain>
    </source>
</reference>